<dbReference type="GO" id="GO:0016301">
    <property type="term" value="F:kinase activity"/>
    <property type="evidence" value="ECO:0007669"/>
    <property type="project" value="UniProtKB-KW"/>
</dbReference>
<feature type="domain" description="Signal transduction histidine kinase internal region" evidence="2">
    <location>
        <begin position="180"/>
        <end position="258"/>
    </location>
</feature>
<evidence type="ECO:0000259" key="2">
    <source>
        <dbReference type="Pfam" id="PF06580"/>
    </source>
</evidence>
<dbReference type="Pfam" id="PF06580">
    <property type="entry name" value="His_kinase"/>
    <property type="match status" value="1"/>
</dbReference>
<dbReference type="SUPFAM" id="SSF55874">
    <property type="entry name" value="ATPase domain of HSP90 chaperone/DNA topoisomerase II/histidine kinase"/>
    <property type="match status" value="1"/>
</dbReference>
<dbReference type="Gene3D" id="3.30.565.10">
    <property type="entry name" value="Histidine kinase-like ATPase, C-terminal domain"/>
    <property type="match status" value="1"/>
</dbReference>
<organism evidence="3 4">
    <name type="scientific">Chryseolinea lacunae</name>
    <dbReference type="NCBI Taxonomy" id="2801331"/>
    <lineage>
        <taxon>Bacteria</taxon>
        <taxon>Pseudomonadati</taxon>
        <taxon>Bacteroidota</taxon>
        <taxon>Cytophagia</taxon>
        <taxon>Cytophagales</taxon>
        <taxon>Fulvivirgaceae</taxon>
        <taxon>Chryseolinea</taxon>
    </lineage>
</organism>
<feature type="transmembrane region" description="Helical" evidence="1">
    <location>
        <begin position="33"/>
        <end position="53"/>
    </location>
</feature>
<dbReference type="InterPro" id="IPR010559">
    <property type="entry name" value="Sig_transdc_His_kin_internal"/>
</dbReference>
<accession>A0ABS1KS97</accession>
<protein>
    <submittedName>
        <fullName evidence="3">Histidine kinase</fullName>
    </submittedName>
</protein>
<sequence>MASIETTLHPPRHIQLLRNESFGRMRQLLANRVASHVLFWIVLFGLTALYVSSIEDEWQGPLYNFVLRMPFVVACCYANLYFLLPKFYYPDRLALYGILLLLLILATNAINLFVLEAFADTPLCPQTYEAVSTFTWNNYVYKAFYLVSIVGLTSGIKLSKDYLLEKQKYDAIEKEKLKTELSLLKSQIHPHFFFNTLNNLYALTMKKSDKAPDMLLKLSDLMSYSLYESESSVTSLSKEIEHLRSYIDLESLRFGNKLAITFNVKGPVENKAIPPLIFLPFIENSFKHVATKQGDLFINIDVVVATDTISLQVKNPFVAGRERDRKKGGLGLKNVQRRLALLYGDVYHLEMKPEENLFCVNLQIPLA</sequence>
<dbReference type="InterPro" id="IPR050640">
    <property type="entry name" value="Bact_2-comp_sensor_kinase"/>
</dbReference>
<evidence type="ECO:0000313" key="4">
    <source>
        <dbReference type="Proteomes" id="UP000613030"/>
    </source>
</evidence>
<gene>
    <name evidence="3" type="ORF">JI741_14035</name>
</gene>
<dbReference type="InterPro" id="IPR036890">
    <property type="entry name" value="HATPase_C_sf"/>
</dbReference>
<keyword evidence="3" id="KW-0418">Kinase</keyword>
<feature type="transmembrane region" description="Helical" evidence="1">
    <location>
        <begin position="65"/>
        <end position="84"/>
    </location>
</feature>
<keyword evidence="1" id="KW-0472">Membrane</keyword>
<keyword evidence="1" id="KW-1133">Transmembrane helix</keyword>
<reference evidence="3 4" key="1">
    <citation type="submission" date="2021-01" db="EMBL/GenBank/DDBJ databases">
        <title>Chryseolinea sp. Jin1 Genome sequencing and assembly.</title>
        <authorList>
            <person name="Kim I."/>
        </authorList>
    </citation>
    <scope>NUCLEOTIDE SEQUENCE [LARGE SCALE GENOMIC DNA]</scope>
    <source>
        <strain evidence="3 4">Jin1</strain>
    </source>
</reference>
<proteinExistence type="predicted"/>
<dbReference type="PANTHER" id="PTHR34220:SF7">
    <property type="entry name" value="SENSOR HISTIDINE KINASE YPDA"/>
    <property type="match status" value="1"/>
</dbReference>
<evidence type="ECO:0000313" key="3">
    <source>
        <dbReference type="EMBL" id="MBL0742345.1"/>
    </source>
</evidence>
<dbReference type="RefSeq" id="WP_202010492.1">
    <property type="nucleotide sequence ID" value="NZ_JAERRB010000004.1"/>
</dbReference>
<keyword evidence="1" id="KW-0812">Transmembrane</keyword>
<evidence type="ECO:0000256" key="1">
    <source>
        <dbReference type="SAM" id="Phobius"/>
    </source>
</evidence>
<keyword evidence="3" id="KW-0808">Transferase</keyword>
<dbReference type="PANTHER" id="PTHR34220">
    <property type="entry name" value="SENSOR HISTIDINE KINASE YPDA"/>
    <property type="match status" value="1"/>
</dbReference>
<dbReference type="EMBL" id="JAERRB010000004">
    <property type="protein sequence ID" value="MBL0742345.1"/>
    <property type="molecule type" value="Genomic_DNA"/>
</dbReference>
<name>A0ABS1KS97_9BACT</name>
<feature type="transmembrane region" description="Helical" evidence="1">
    <location>
        <begin position="93"/>
        <end position="119"/>
    </location>
</feature>
<keyword evidence="4" id="KW-1185">Reference proteome</keyword>
<comment type="caution">
    <text evidence="3">The sequence shown here is derived from an EMBL/GenBank/DDBJ whole genome shotgun (WGS) entry which is preliminary data.</text>
</comment>
<dbReference type="Proteomes" id="UP000613030">
    <property type="component" value="Unassembled WGS sequence"/>
</dbReference>